<proteinExistence type="predicted"/>
<dbReference type="RefSeq" id="WP_369614976.1">
    <property type="nucleotide sequence ID" value="NZ_AP031573.1"/>
</dbReference>
<reference evidence="1" key="1">
    <citation type="submission" date="2024-05" db="EMBL/GenBank/DDBJ databases">
        <title>Whole-Genome Sequence of CFS9, a Potential Fish Probiotic Isolated from the Body Surface of Silurus asotus.</title>
        <authorList>
            <person name="Kojima M."/>
            <person name="Tobioka K."/>
            <person name="Yokota K."/>
            <person name="Nakatani H."/>
            <person name="Hori K."/>
            <person name="Tamaru Y."/>
            <person name="Okazaki F."/>
        </authorList>
    </citation>
    <scope>NUCLEOTIDE SEQUENCE</scope>
    <source>
        <strain evidence="1">CFS9</strain>
    </source>
</reference>
<name>A0AAT9H2R0_9FLAO</name>
<dbReference type="AlphaFoldDB" id="A0AAT9H2R0"/>
<organism evidence="1">
    <name type="scientific">Flavobacterium sp. CFS9</name>
    <dbReference type="NCBI Taxonomy" id="3143118"/>
    <lineage>
        <taxon>Bacteria</taxon>
        <taxon>Pseudomonadati</taxon>
        <taxon>Bacteroidota</taxon>
        <taxon>Flavobacteriia</taxon>
        <taxon>Flavobacteriales</taxon>
        <taxon>Flavobacteriaceae</taxon>
        <taxon>Flavobacterium</taxon>
    </lineage>
</organism>
<evidence type="ECO:0000313" key="1">
    <source>
        <dbReference type="EMBL" id="BFM43806.1"/>
    </source>
</evidence>
<evidence type="ECO:0008006" key="2">
    <source>
        <dbReference type="Google" id="ProtNLM"/>
    </source>
</evidence>
<sequence>MINSNALNDYSNKIYEYLKKNDSKLLENISLQPSDFGKNHIFIELVTKNENSVSNLFLSSEDNQLTVGFDNYHCHFDSFSEQDFEEEMKIALDFFYKILNEELFVVCAGGGATTLLTNEEINIIESGKKLERFDYDCITYYVTSWSGNYDRVFKNAN</sequence>
<dbReference type="EMBL" id="AP031573">
    <property type="protein sequence ID" value="BFM43806.1"/>
    <property type="molecule type" value="Genomic_DNA"/>
</dbReference>
<accession>A0AAT9H2R0</accession>
<gene>
    <name evidence="1" type="ORF">CFS9_24470</name>
</gene>
<protein>
    <recommendedName>
        <fullName evidence="2">Immunity protein Imm1</fullName>
    </recommendedName>
</protein>